<dbReference type="Gene3D" id="6.20.80.10">
    <property type="match status" value="1"/>
</dbReference>
<evidence type="ECO:0000259" key="2">
    <source>
        <dbReference type="Pfam" id="PF25670"/>
    </source>
</evidence>
<feature type="domain" description="Lambda-like tail fibre protein N-terminal" evidence="1">
    <location>
        <begin position="1"/>
        <end position="132"/>
    </location>
</feature>
<evidence type="ECO:0000313" key="4">
    <source>
        <dbReference type="EMBL" id="QHQ25841.1"/>
    </source>
</evidence>
<dbReference type="EMBL" id="JBIXKD010000002">
    <property type="protein sequence ID" value="MFJ5320299.1"/>
    <property type="molecule type" value="Genomic_DNA"/>
</dbReference>
<dbReference type="EMBL" id="CP046377">
    <property type="protein sequence ID" value="QHQ25841.1"/>
    <property type="molecule type" value="Genomic_DNA"/>
</dbReference>
<dbReference type="SUPFAM" id="SSF49464">
    <property type="entry name" value="Carboxypeptidase regulatory domain-like"/>
    <property type="match status" value="1"/>
</dbReference>
<gene>
    <name evidence="3" type="ORF">ACIPSN_02715</name>
    <name evidence="4" type="ORF">GMX10_18740</name>
</gene>
<dbReference type="InterPro" id="IPR008969">
    <property type="entry name" value="CarboxyPept-like_regulatory"/>
</dbReference>
<accession>A0AAP9ILD2</accession>
<protein>
    <submittedName>
        <fullName evidence="3">Prophage tail fiber N-terminal domain-containing protein</fullName>
    </submittedName>
</protein>
<name>A0AAP9ILD2_9GAMM</name>
<keyword evidence="6" id="KW-1185">Reference proteome</keyword>
<dbReference type="RefSeq" id="WP_161547012.1">
    <property type="nucleotide sequence ID" value="NZ_CP046377.1"/>
</dbReference>
<dbReference type="CDD" id="cd19958">
    <property type="entry name" value="pyocin_knob"/>
    <property type="match status" value="1"/>
</dbReference>
<reference evidence="5" key="1">
    <citation type="submission" date="2019-11" db="EMBL/GenBank/DDBJ databases">
        <authorList>
            <person name="Jee S."/>
        </authorList>
    </citation>
    <scope>NUCLEOTIDE SEQUENCE [LARGE SCALE GENOMIC DNA]</scope>
    <source>
        <strain evidence="5">PZ1</strain>
    </source>
</reference>
<feature type="domain" description="Phage tail protein C-terminal" evidence="2">
    <location>
        <begin position="627"/>
        <end position="760"/>
    </location>
</feature>
<evidence type="ECO:0000313" key="3">
    <source>
        <dbReference type="EMBL" id="MFJ5320299.1"/>
    </source>
</evidence>
<evidence type="ECO:0000313" key="6">
    <source>
        <dbReference type="Proteomes" id="UP001617714"/>
    </source>
</evidence>
<reference evidence="3 6" key="3">
    <citation type="submission" date="2024-10" db="EMBL/GenBank/DDBJ databases">
        <authorList>
            <person name="Lu C.-H."/>
        </authorList>
    </citation>
    <scope>NUCLEOTIDE SEQUENCE [LARGE SCALE GENOMIC DNA]</scope>
    <source>
        <strain evidence="3 6">22QBSP01-2</strain>
    </source>
</reference>
<evidence type="ECO:0000259" key="1">
    <source>
        <dbReference type="Pfam" id="PF08400"/>
    </source>
</evidence>
<dbReference type="InterPro" id="IPR058008">
    <property type="entry name" value="Gp26_C"/>
</dbReference>
<proteinExistence type="predicted"/>
<dbReference type="Gene3D" id="2.60.40.1120">
    <property type="entry name" value="Carboxypeptidase-like, regulatory domain"/>
    <property type="match status" value="1"/>
</dbReference>
<dbReference type="AlphaFoldDB" id="A0AAP9ILD2"/>
<organism evidence="4 5">
    <name type="scientific">Pectobacterium parvum</name>
    <dbReference type="NCBI Taxonomy" id="2778550"/>
    <lineage>
        <taxon>Bacteria</taxon>
        <taxon>Pseudomonadati</taxon>
        <taxon>Pseudomonadota</taxon>
        <taxon>Gammaproteobacteria</taxon>
        <taxon>Enterobacterales</taxon>
        <taxon>Pectobacteriaceae</taxon>
        <taxon>Pectobacterium</taxon>
    </lineage>
</organism>
<reference evidence="4" key="2">
    <citation type="journal article" date="2022" name="Plant Pathol J">
        <title>Comparative Genomic Analysis of Pathogenic Factors of Pectobacterium Species Isolated in South Korea Using Whole-Genome Sequencing.</title>
        <authorList>
            <person name="Jee S."/>
            <person name="Kang I.J."/>
            <person name="Bak G."/>
            <person name="Kang S."/>
            <person name="Lee J."/>
            <person name="Heu S."/>
            <person name="Hwang I."/>
        </authorList>
    </citation>
    <scope>NUCLEOTIDE SEQUENCE</scope>
    <source>
        <strain evidence="4">PZ1</strain>
    </source>
</reference>
<evidence type="ECO:0000313" key="5">
    <source>
        <dbReference type="Proteomes" id="UP000464054"/>
    </source>
</evidence>
<dbReference type="Proteomes" id="UP000464054">
    <property type="component" value="Chromosome"/>
</dbReference>
<dbReference type="Pfam" id="PF08400">
    <property type="entry name" value="phage_tail_N"/>
    <property type="match status" value="1"/>
</dbReference>
<dbReference type="Pfam" id="PF25670">
    <property type="entry name" value="Phage_tail_C_2"/>
    <property type="match status" value="1"/>
</dbReference>
<sequence length="781" mass="81798">MSVLISGVLMNPAGVPVSGAEVTFSALTNGPSVLNGFSASVMTDQDGNYAIPLEVCEYAISIQSDGYNSVYGSVSINEKSTPTTINALLKLAAMEQTVTPAIIVYFREIQTDVAAKLAAIQTLNNSAAAASHDATAAKNEAAQYAQNLSAAVTQAQQARTSATASASTATAAKNAAETAAGNAQATLSDTMKKSANGSDIVSAEAFRANIGLEVQTSSTDATPNRILKLSANGEGAFGLGGKGGQRTFNNEAAQVAFMNSAANGSQIFRPSTFPASAESTLLKTYGPAFLFKSADTWGAISVGHHPANSNVEQRKGVRILAGTEGGPLPVVYDLWTNQNITLAGMYADRGSLGTTDLDTLLGLEYRGTWTQGTTANAIAARHYPIISAGSLEVTYNNANGVGTVQKYTTHASNRTFVRCNYVGAGAENWSAWVELWTTANLANPLTLDTVQTIANVKFFKSGQMPLRLLAQTTGDALFIPFYDADGTTRKGWIGRGSVNVNTIQLNNDATGTSLSLLGNGDINLVTQGNGSLNWNGQQLITAGSTQTIGGAKTFTSNLNVARSSFPGLELTNTGIAAGVVGRYRFITAADANSVNIYSRTASDVTTGQTVVSIPTRTNGNVLVSGNNAVADSSGFWKTASPVINIYADGSFTATYEAEGVDVERLSEGVYKITGCHGMHSDAAWNGIDGGVSNPKCRNGLELTWNDFSVESDGSVIVRTYHRPHPDAISFARNEIDGYENSDPIDVPPGLFIQVRVNMPAQTEGKSSVSHSNVYCNSVSPT</sequence>
<dbReference type="InterPro" id="IPR013609">
    <property type="entry name" value="Stf-like_N"/>
</dbReference>
<dbReference type="Proteomes" id="UP001617714">
    <property type="component" value="Unassembled WGS sequence"/>
</dbReference>